<comment type="caution">
    <text evidence="2">The sequence shown here is derived from an EMBL/GenBank/DDBJ whole genome shotgun (WGS) entry which is preliminary data.</text>
</comment>
<accession>A0A9Q1H079</accession>
<feature type="region of interest" description="Disordered" evidence="1">
    <location>
        <begin position="132"/>
        <end position="154"/>
    </location>
</feature>
<evidence type="ECO:0000313" key="3">
    <source>
        <dbReference type="Proteomes" id="UP001153076"/>
    </source>
</evidence>
<name>A0A9Q1H079_9CARY</name>
<gene>
    <name evidence="2" type="ORF">Cgig2_024555</name>
</gene>
<dbReference type="Proteomes" id="UP001153076">
    <property type="component" value="Unassembled WGS sequence"/>
</dbReference>
<organism evidence="2 3">
    <name type="scientific">Carnegiea gigantea</name>
    <dbReference type="NCBI Taxonomy" id="171969"/>
    <lineage>
        <taxon>Eukaryota</taxon>
        <taxon>Viridiplantae</taxon>
        <taxon>Streptophyta</taxon>
        <taxon>Embryophyta</taxon>
        <taxon>Tracheophyta</taxon>
        <taxon>Spermatophyta</taxon>
        <taxon>Magnoliopsida</taxon>
        <taxon>eudicotyledons</taxon>
        <taxon>Gunneridae</taxon>
        <taxon>Pentapetalae</taxon>
        <taxon>Caryophyllales</taxon>
        <taxon>Cactineae</taxon>
        <taxon>Cactaceae</taxon>
        <taxon>Cactoideae</taxon>
        <taxon>Echinocereeae</taxon>
        <taxon>Carnegiea</taxon>
    </lineage>
</organism>
<feature type="region of interest" description="Disordered" evidence="1">
    <location>
        <begin position="64"/>
        <end position="83"/>
    </location>
</feature>
<keyword evidence="3" id="KW-1185">Reference proteome</keyword>
<feature type="compositionally biased region" description="Basic and acidic residues" evidence="1">
    <location>
        <begin position="136"/>
        <end position="154"/>
    </location>
</feature>
<dbReference type="EMBL" id="JAKOGI010001009">
    <property type="protein sequence ID" value="KAJ8428409.1"/>
    <property type="molecule type" value="Genomic_DNA"/>
</dbReference>
<dbReference type="AlphaFoldDB" id="A0A9Q1H079"/>
<sequence length="190" mass="21128">MQRYKAGAQTCKEVGKDRDKAVIEVNNFNFLKVGIEHEMYPMELRKRQRSVKNEATPIIDSRSAFEVVDEGTDNSASNPSLSLEAEVSQSNGEVQRMELRSKHVCDIGVSESPRVRRPKKGGAVVMTELRSKRVHDKGGRRERGRGNKGKSGAEKGMVVEKEGEGIGDVVVRHRCTLEAVCTLNSELKEC</sequence>
<evidence type="ECO:0000256" key="1">
    <source>
        <dbReference type="SAM" id="MobiDB-lite"/>
    </source>
</evidence>
<protein>
    <submittedName>
        <fullName evidence="2">Uncharacterized protein</fullName>
    </submittedName>
</protein>
<reference evidence="2" key="1">
    <citation type="submission" date="2022-04" db="EMBL/GenBank/DDBJ databases">
        <title>Carnegiea gigantea Genome sequencing and assembly v2.</title>
        <authorList>
            <person name="Copetti D."/>
            <person name="Sanderson M.J."/>
            <person name="Burquez A."/>
            <person name="Wojciechowski M.F."/>
        </authorList>
    </citation>
    <scope>NUCLEOTIDE SEQUENCE</scope>
    <source>
        <strain evidence="2">SGP5-SGP5p</strain>
        <tissue evidence="2">Aerial part</tissue>
    </source>
</reference>
<feature type="compositionally biased region" description="Polar residues" evidence="1">
    <location>
        <begin position="73"/>
        <end position="83"/>
    </location>
</feature>
<proteinExistence type="predicted"/>
<evidence type="ECO:0000313" key="2">
    <source>
        <dbReference type="EMBL" id="KAJ8428409.1"/>
    </source>
</evidence>